<dbReference type="Pfam" id="PF01263">
    <property type="entry name" value="Aldose_epim"/>
    <property type="match status" value="1"/>
</dbReference>
<dbReference type="PANTHER" id="PTHR11122">
    <property type="entry name" value="APOSPORY-ASSOCIATED PROTEIN C-RELATED"/>
    <property type="match status" value="1"/>
</dbReference>
<evidence type="ECO:0000256" key="1">
    <source>
        <dbReference type="ARBA" id="ARBA00001096"/>
    </source>
</evidence>
<dbReference type="Gene3D" id="2.70.98.10">
    <property type="match status" value="1"/>
</dbReference>
<dbReference type="InterPro" id="IPR008183">
    <property type="entry name" value="Aldose_1/G6P_1-epimerase"/>
</dbReference>
<name>A0A7W4W796_9GAMM</name>
<evidence type="ECO:0000256" key="4">
    <source>
        <dbReference type="PIRNR" id="PIRNR016020"/>
    </source>
</evidence>
<comment type="catalytic activity">
    <reaction evidence="1">
        <text>alpha-D-glucose 6-phosphate = beta-D-glucose 6-phosphate</text>
        <dbReference type="Rhea" id="RHEA:16249"/>
        <dbReference type="ChEBI" id="CHEBI:58225"/>
        <dbReference type="ChEBI" id="CHEBI:58247"/>
        <dbReference type="EC" id="5.1.3.15"/>
    </reaction>
</comment>
<evidence type="ECO:0000256" key="3">
    <source>
        <dbReference type="ARBA" id="ARBA00023235"/>
    </source>
</evidence>
<dbReference type="RefSeq" id="WP_183411495.1">
    <property type="nucleotide sequence ID" value="NZ_JACHWY010000003.1"/>
</dbReference>
<comment type="caution">
    <text evidence="6">The sequence shown here is derived from an EMBL/GenBank/DDBJ whole genome shotgun (WGS) entry which is preliminary data.</text>
</comment>
<organism evidence="6 7">
    <name type="scientific">Litorivivens lipolytica</name>
    <dbReference type="NCBI Taxonomy" id="1524264"/>
    <lineage>
        <taxon>Bacteria</taxon>
        <taxon>Pseudomonadati</taxon>
        <taxon>Pseudomonadota</taxon>
        <taxon>Gammaproteobacteria</taxon>
        <taxon>Litorivivens</taxon>
    </lineage>
</organism>
<reference evidence="6 7" key="1">
    <citation type="submission" date="2020-08" db="EMBL/GenBank/DDBJ databases">
        <title>Genomic Encyclopedia of Type Strains, Phase III (KMG-III): the genomes of soil and plant-associated and newly described type strains.</title>
        <authorList>
            <person name="Whitman W."/>
        </authorList>
    </citation>
    <scope>NUCLEOTIDE SEQUENCE [LARGE SCALE GENOMIC DNA]</scope>
    <source>
        <strain evidence="6 7">CECT 8654</strain>
    </source>
</reference>
<keyword evidence="3 4" id="KW-0413">Isomerase</keyword>
<dbReference type="GO" id="GO:0047938">
    <property type="term" value="F:glucose-6-phosphate 1-epimerase activity"/>
    <property type="evidence" value="ECO:0007669"/>
    <property type="project" value="UniProtKB-UniRule"/>
</dbReference>
<keyword evidence="7" id="KW-1185">Reference proteome</keyword>
<dbReference type="AlphaFoldDB" id="A0A7W4W796"/>
<dbReference type="EC" id="5.1.3.15" evidence="4"/>
<dbReference type="PANTHER" id="PTHR11122:SF13">
    <property type="entry name" value="GLUCOSE-6-PHOSPHATE 1-EPIMERASE"/>
    <property type="match status" value="1"/>
</dbReference>
<dbReference type="Proteomes" id="UP000537130">
    <property type="component" value="Unassembled WGS sequence"/>
</dbReference>
<evidence type="ECO:0000313" key="6">
    <source>
        <dbReference type="EMBL" id="MBB3048729.1"/>
    </source>
</evidence>
<dbReference type="CDD" id="cd09020">
    <property type="entry name" value="D-hex-6-P-epi_like"/>
    <property type="match status" value="1"/>
</dbReference>
<dbReference type="InterPro" id="IPR025532">
    <property type="entry name" value="G6P_1-epimerase"/>
</dbReference>
<dbReference type="GO" id="GO:0030246">
    <property type="term" value="F:carbohydrate binding"/>
    <property type="evidence" value="ECO:0007669"/>
    <property type="project" value="UniProtKB-UniRule"/>
</dbReference>
<evidence type="ECO:0000256" key="2">
    <source>
        <dbReference type="ARBA" id="ARBA00005866"/>
    </source>
</evidence>
<feature type="active site" evidence="5">
    <location>
        <position position="160"/>
    </location>
</feature>
<dbReference type="InterPro" id="IPR011013">
    <property type="entry name" value="Gal_mutarotase_sf_dom"/>
</dbReference>
<dbReference type="InterPro" id="IPR014718">
    <property type="entry name" value="GH-type_carb-bd"/>
</dbReference>
<dbReference type="SUPFAM" id="SSF74650">
    <property type="entry name" value="Galactose mutarotase-like"/>
    <property type="match status" value="1"/>
</dbReference>
<feature type="active site" evidence="5">
    <location>
        <position position="263"/>
    </location>
</feature>
<proteinExistence type="inferred from homology"/>
<accession>A0A7W4W796</accession>
<sequence>MSQLNDLNSRFPANSHWHFSEPAPGIVLLHIHSDTSTATISLYGGQVLSFRPRNQDDLLWVSDDAHFAEGKAIRGGIPVCWPWFGPHPTDADAPAHGTVRKTPWQLEELECNHQHAKVLLRYSDENLNLQLAITLDTRLHLALTTENHGATNATITSALHSYFAISDISDIHITGLEDKPFRDAVNSNRACLQRGVIRFNGELDRVYQDVDKAICIHDPGLKRIIRIHNTGSKSAVVWTPWIDKSKRLGDMGVNGYRQMVCVESANADSDAITLPPGGQHTLSALLSIEDL</sequence>
<dbReference type="PIRSF" id="PIRSF016020">
    <property type="entry name" value="PHexose_mutarotase"/>
    <property type="match status" value="1"/>
</dbReference>
<protein>
    <recommendedName>
        <fullName evidence="4">Putative glucose-6-phosphate 1-epimerase</fullName>
        <ecNumber evidence="4">5.1.3.15</ecNumber>
    </recommendedName>
</protein>
<dbReference type="GO" id="GO:0005975">
    <property type="term" value="P:carbohydrate metabolic process"/>
    <property type="evidence" value="ECO:0007669"/>
    <property type="project" value="InterPro"/>
</dbReference>
<evidence type="ECO:0000256" key="5">
    <source>
        <dbReference type="PIRSR" id="PIRSR016020-1"/>
    </source>
</evidence>
<evidence type="ECO:0000313" key="7">
    <source>
        <dbReference type="Proteomes" id="UP000537130"/>
    </source>
</evidence>
<comment type="similarity">
    <text evidence="2 4">Belongs to the glucose-6-phosphate 1-epimerase family.</text>
</comment>
<gene>
    <name evidence="6" type="ORF">FHR99_003003</name>
</gene>
<dbReference type="EMBL" id="JACHWY010000003">
    <property type="protein sequence ID" value="MBB3048729.1"/>
    <property type="molecule type" value="Genomic_DNA"/>
</dbReference>